<dbReference type="InterPro" id="IPR027791">
    <property type="entry name" value="Galactosyl_T_C"/>
</dbReference>
<evidence type="ECO:0000256" key="4">
    <source>
        <dbReference type="ARBA" id="ARBA00022692"/>
    </source>
</evidence>
<dbReference type="Gene3D" id="3.90.550.10">
    <property type="entry name" value="Spore Coat Polysaccharide Biosynthesis Protein SpsA, Chain A"/>
    <property type="match status" value="1"/>
</dbReference>
<keyword evidence="7 11" id="KW-1133">Transmembrane helix</keyword>
<dbReference type="Pfam" id="PF00535">
    <property type="entry name" value="Glycos_transf_2"/>
    <property type="match status" value="1"/>
</dbReference>
<proteinExistence type="inferred from homology"/>
<evidence type="ECO:0000256" key="8">
    <source>
        <dbReference type="ARBA" id="ARBA00023034"/>
    </source>
</evidence>
<evidence type="ECO:0000256" key="6">
    <source>
        <dbReference type="ARBA" id="ARBA00022968"/>
    </source>
</evidence>
<dbReference type="AlphaFoldDB" id="A0A3S1AEW0"/>
<dbReference type="STRING" id="188477.A0A3S1AEW0"/>
<dbReference type="EMBL" id="RQTK01000042">
    <property type="protein sequence ID" value="RUS90036.1"/>
    <property type="molecule type" value="Genomic_DNA"/>
</dbReference>
<name>A0A3S1AEW0_ELYCH</name>
<dbReference type="SUPFAM" id="SSF53448">
    <property type="entry name" value="Nucleotide-diphospho-sugar transferases"/>
    <property type="match status" value="1"/>
</dbReference>
<dbReference type="CDD" id="cd02510">
    <property type="entry name" value="pp-GalNAc-T"/>
    <property type="match status" value="1"/>
</dbReference>
<comment type="caution">
    <text evidence="15">The sequence shown here is derived from an EMBL/GenBank/DDBJ whole genome shotgun (WGS) entry which is preliminary data.</text>
</comment>
<dbReference type="Pfam" id="PF00652">
    <property type="entry name" value="Ricin_B_lectin"/>
    <property type="match status" value="1"/>
</dbReference>
<dbReference type="OrthoDB" id="6119243at2759"/>
<gene>
    <name evidence="15" type="ORF">EGW08_002223</name>
</gene>
<dbReference type="UniPathway" id="UPA00378"/>
<dbReference type="PANTHER" id="PTHR11675">
    <property type="entry name" value="N-ACETYLGALACTOSAMINYLTRANSFERASE"/>
    <property type="match status" value="1"/>
</dbReference>
<dbReference type="PROSITE" id="PS50231">
    <property type="entry name" value="RICIN_B_LECTIN"/>
    <property type="match status" value="1"/>
</dbReference>
<evidence type="ECO:0000256" key="10">
    <source>
        <dbReference type="ARBA" id="ARBA00023157"/>
    </source>
</evidence>
<evidence type="ECO:0000256" key="2">
    <source>
        <dbReference type="ARBA" id="ARBA00005680"/>
    </source>
</evidence>
<comment type="pathway">
    <text evidence="11">Protein modification; protein glycosylation.</text>
</comment>
<evidence type="ECO:0000259" key="14">
    <source>
        <dbReference type="Pfam" id="PF02709"/>
    </source>
</evidence>
<dbReference type="EC" id="2.4.1.-" evidence="11"/>
<keyword evidence="8 11" id="KW-0333">Golgi apparatus</keyword>
<sequence>MQRATALLLFIWRKWKFIILVLLVNFAFMYFAHLVLNVTFFKPKLNRDEPMQLQGMNGMLEGFKPERIIRSVKGKEESNLHIRAHNVSFRIPEDSTDCKITQDQFQGGEKTGNPLIDNYGLAGHELTPGGAGRGVVTIQADQSRLDQVMEEFRVNTLVSDVIPLNRVVPDSRINGCANLSYPASLPNVSIIIPFYNEWPSVLLRTVYSIVNRSPRHLLHQIILVDDGSSLENLKSLPDYIDYKFPKGLVTLIRLPQRMGLIAARMKGVGAATGGVLVFFDSHMEVNVDWLEPLLFEVSNNRSTVAMATLDYIEPDTFLYHYNVNYLTRYGWSWNMIFFETFFRADQIGSKTTDPRPGPSMVGAAFAIDRDYFNYLGGYDQNMSVWGGENLEMSWRVWLCGGRLMHVPCSRIGHIARAQPYSFPGGRKQVTNFNYERAIRVWMGNYSRFVHSIDPEMETLDVGDLTDREDIKSKLKCKDFKWYLDNVWPELNIYDETVQHWGMVKNTAMNLCLDNDNYLFQAKSPAFLKSCVNRIDLQGFSLTQAGHLRTTLQCLTPLESENQEDLQVMLRDCLVEKAATWTYTEEGRLVHTESGLCLD</sequence>
<keyword evidence="6" id="KW-0735">Signal-anchor</keyword>
<evidence type="ECO:0000256" key="3">
    <source>
        <dbReference type="ARBA" id="ARBA00022679"/>
    </source>
</evidence>
<keyword evidence="11" id="KW-0328">Glycosyltransferase</keyword>
<dbReference type="InterPro" id="IPR000772">
    <property type="entry name" value="Ricin_B_lectin"/>
</dbReference>
<evidence type="ECO:0000256" key="7">
    <source>
        <dbReference type="ARBA" id="ARBA00022989"/>
    </source>
</evidence>
<evidence type="ECO:0000259" key="12">
    <source>
        <dbReference type="Pfam" id="PF00535"/>
    </source>
</evidence>
<protein>
    <recommendedName>
        <fullName evidence="11">Polypeptide N-acetylgalactosaminyltransferase</fullName>
        <ecNumber evidence="11">2.4.1.-</ecNumber>
    </recommendedName>
    <alternativeName>
        <fullName evidence="11">Protein-UDP acetylgalactosaminyltransferase</fullName>
    </alternativeName>
</protein>
<feature type="domain" description="Ricin B lectin" evidence="13">
    <location>
        <begin position="500"/>
        <end position="598"/>
    </location>
</feature>
<evidence type="ECO:0000256" key="5">
    <source>
        <dbReference type="ARBA" id="ARBA00022734"/>
    </source>
</evidence>
<reference evidence="15 16" key="1">
    <citation type="submission" date="2019-01" db="EMBL/GenBank/DDBJ databases">
        <title>A draft genome assembly of the solar-powered sea slug Elysia chlorotica.</title>
        <authorList>
            <person name="Cai H."/>
            <person name="Li Q."/>
            <person name="Fang X."/>
            <person name="Li J."/>
            <person name="Curtis N.E."/>
            <person name="Altenburger A."/>
            <person name="Shibata T."/>
            <person name="Feng M."/>
            <person name="Maeda T."/>
            <person name="Schwartz J.A."/>
            <person name="Shigenobu S."/>
            <person name="Lundholm N."/>
            <person name="Nishiyama T."/>
            <person name="Yang H."/>
            <person name="Hasebe M."/>
            <person name="Li S."/>
            <person name="Pierce S.K."/>
            <person name="Wang J."/>
        </authorList>
    </citation>
    <scope>NUCLEOTIDE SEQUENCE [LARGE SCALE GENOMIC DNA]</scope>
    <source>
        <strain evidence="15">EC2010</strain>
        <tissue evidence="15">Whole organism of an adult</tissue>
    </source>
</reference>
<feature type="non-terminal residue" evidence="15">
    <location>
        <position position="598"/>
    </location>
</feature>
<keyword evidence="9 11" id="KW-0472">Membrane</keyword>
<dbReference type="InterPro" id="IPR029044">
    <property type="entry name" value="Nucleotide-diphossugar_trans"/>
</dbReference>
<dbReference type="GO" id="GO:0000139">
    <property type="term" value="C:Golgi membrane"/>
    <property type="evidence" value="ECO:0007669"/>
    <property type="project" value="UniProtKB-SubCell"/>
</dbReference>
<dbReference type="GO" id="GO:0006493">
    <property type="term" value="P:protein O-linked glycosylation"/>
    <property type="evidence" value="ECO:0007669"/>
    <property type="project" value="TreeGrafter"/>
</dbReference>
<keyword evidence="10 11" id="KW-1015">Disulfide bond</keyword>
<keyword evidence="4 11" id="KW-0812">Transmembrane</keyword>
<feature type="domain" description="Galactosyltransferase C-terminal" evidence="14">
    <location>
        <begin position="354"/>
        <end position="414"/>
    </location>
</feature>
<feature type="transmembrane region" description="Helical" evidence="11">
    <location>
        <begin position="17"/>
        <end position="41"/>
    </location>
</feature>
<evidence type="ECO:0000313" key="16">
    <source>
        <dbReference type="Proteomes" id="UP000271974"/>
    </source>
</evidence>
<keyword evidence="5 11" id="KW-0430">Lectin</keyword>
<dbReference type="GO" id="GO:0030246">
    <property type="term" value="F:carbohydrate binding"/>
    <property type="evidence" value="ECO:0007669"/>
    <property type="project" value="UniProtKB-KW"/>
</dbReference>
<comment type="subcellular location">
    <subcellularLocation>
        <location evidence="1 11">Golgi apparatus membrane</location>
        <topology evidence="1 11">Single-pass type II membrane protein</topology>
    </subcellularLocation>
</comment>
<evidence type="ECO:0000256" key="9">
    <source>
        <dbReference type="ARBA" id="ARBA00023136"/>
    </source>
</evidence>
<dbReference type="InterPro" id="IPR035992">
    <property type="entry name" value="Ricin_B-like_lectins"/>
</dbReference>
<dbReference type="Gene3D" id="2.80.10.50">
    <property type="match status" value="1"/>
</dbReference>
<dbReference type="GO" id="GO:0004653">
    <property type="term" value="F:polypeptide N-acetylgalactosaminyltransferase activity"/>
    <property type="evidence" value="ECO:0007669"/>
    <property type="project" value="TreeGrafter"/>
</dbReference>
<comment type="similarity">
    <text evidence="2 11">Belongs to the glycosyltransferase 2 family. GalNAc-T subfamily.</text>
</comment>
<evidence type="ECO:0000256" key="11">
    <source>
        <dbReference type="RuleBase" id="RU361242"/>
    </source>
</evidence>
<dbReference type="PANTHER" id="PTHR11675:SF126">
    <property type="entry name" value="RICIN B LECTIN DOMAIN-CONTAINING PROTEIN"/>
    <property type="match status" value="1"/>
</dbReference>
<dbReference type="InterPro" id="IPR045885">
    <property type="entry name" value="GalNAc-T"/>
</dbReference>
<keyword evidence="16" id="KW-1185">Reference proteome</keyword>
<dbReference type="InterPro" id="IPR001173">
    <property type="entry name" value="Glyco_trans_2-like"/>
</dbReference>
<accession>A0A3S1AEW0</accession>
<dbReference type="SUPFAM" id="SSF50370">
    <property type="entry name" value="Ricin B-like lectins"/>
    <property type="match status" value="1"/>
</dbReference>
<evidence type="ECO:0000259" key="13">
    <source>
        <dbReference type="Pfam" id="PF00652"/>
    </source>
</evidence>
<organism evidence="15 16">
    <name type="scientific">Elysia chlorotica</name>
    <name type="common">Eastern emerald elysia</name>
    <name type="synonym">Sea slug</name>
    <dbReference type="NCBI Taxonomy" id="188477"/>
    <lineage>
        <taxon>Eukaryota</taxon>
        <taxon>Metazoa</taxon>
        <taxon>Spiralia</taxon>
        <taxon>Lophotrochozoa</taxon>
        <taxon>Mollusca</taxon>
        <taxon>Gastropoda</taxon>
        <taxon>Heterobranchia</taxon>
        <taxon>Euthyneura</taxon>
        <taxon>Panpulmonata</taxon>
        <taxon>Sacoglossa</taxon>
        <taxon>Placobranchoidea</taxon>
        <taxon>Plakobranchidae</taxon>
        <taxon>Elysia</taxon>
    </lineage>
</organism>
<keyword evidence="3 11" id="KW-0808">Transferase</keyword>
<feature type="domain" description="Glycosyltransferase 2-like" evidence="12">
    <location>
        <begin position="189"/>
        <end position="343"/>
    </location>
</feature>
<comment type="cofactor">
    <cofactor evidence="11">
        <name>Mn(2+)</name>
        <dbReference type="ChEBI" id="CHEBI:29035"/>
    </cofactor>
</comment>
<keyword evidence="11" id="KW-0464">Manganese</keyword>
<evidence type="ECO:0000313" key="15">
    <source>
        <dbReference type="EMBL" id="RUS90036.1"/>
    </source>
</evidence>
<evidence type="ECO:0000256" key="1">
    <source>
        <dbReference type="ARBA" id="ARBA00004323"/>
    </source>
</evidence>
<dbReference type="Pfam" id="PF02709">
    <property type="entry name" value="Glyco_transf_7C"/>
    <property type="match status" value="1"/>
</dbReference>
<dbReference type="Proteomes" id="UP000271974">
    <property type="component" value="Unassembled WGS sequence"/>
</dbReference>